<keyword evidence="2" id="KW-0479">Metal-binding</keyword>
<name>A0A2U3KF86_9BACT</name>
<dbReference type="InterPro" id="IPR051460">
    <property type="entry name" value="HdrC_iron-sulfur_subunit"/>
</dbReference>
<reference evidence="7" key="1">
    <citation type="submission" date="2018-02" db="EMBL/GenBank/DDBJ databases">
        <authorList>
            <person name="Hausmann B."/>
        </authorList>
    </citation>
    <scope>NUCLEOTIDE SEQUENCE [LARGE SCALE GENOMIC DNA]</scope>
    <source>
        <strain evidence="7">Peat soil MAG SbA1</strain>
    </source>
</reference>
<dbReference type="GO" id="GO:0005886">
    <property type="term" value="C:plasma membrane"/>
    <property type="evidence" value="ECO:0007669"/>
    <property type="project" value="TreeGrafter"/>
</dbReference>
<dbReference type="Gene3D" id="1.10.1060.10">
    <property type="entry name" value="Alpha-helical ferredoxin"/>
    <property type="match status" value="1"/>
</dbReference>
<dbReference type="PANTHER" id="PTHR43255">
    <property type="entry name" value="IRON-SULFUR-BINDING OXIDOREDUCTASE FADF-RELATED-RELATED"/>
    <property type="match status" value="1"/>
</dbReference>
<protein>
    <submittedName>
        <fullName evidence="6">Heterodisulfide reductase, subunit C</fullName>
    </submittedName>
</protein>
<keyword evidence="5" id="KW-0411">Iron-sulfur</keyword>
<dbReference type="AlphaFoldDB" id="A0A2U3KF86"/>
<accession>A0A2U3KF86</accession>
<keyword evidence="1" id="KW-0004">4Fe-4S</keyword>
<dbReference type="SUPFAM" id="SSF46548">
    <property type="entry name" value="alpha-helical ferredoxin"/>
    <property type="match status" value="1"/>
</dbReference>
<dbReference type="InterPro" id="IPR009051">
    <property type="entry name" value="Helical_ferredxn"/>
</dbReference>
<evidence type="ECO:0000313" key="7">
    <source>
        <dbReference type="Proteomes" id="UP000238701"/>
    </source>
</evidence>
<dbReference type="GO" id="GO:0051539">
    <property type="term" value="F:4 iron, 4 sulfur cluster binding"/>
    <property type="evidence" value="ECO:0007669"/>
    <property type="project" value="UniProtKB-KW"/>
</dbReference>
<gene>
    <name evidence="6" type="primary">hdrC</name>
    <name evidence="6" type="ORF">SBA1_20035</name>
</gene>
<evidence type="ECO:0000256" key="4">
    <source>
        <dbReference type="ARBA" id="ARBA00023004"/>
    </source>
</evidence>
<keyword evidence="4" id="KW-0408">Iron</keyword>
<dbReference type="InterPro" id="IPR017900">
    <property type="entry name" value="4Fe4S_Fe_S_CS"/>
</dbReference>
<evidence type="ECO:0000313" key="6">
    <source>
        <dbReference type="EMBL" id="SPF38335.1"/>
    </source>
</evidence>
<dbReference type="PANTHER" id="PTHR43255:SF1">
    <property type="entry name" value="IRON-SULFUR-BINDING OXIDOREDUCTASE FADF-RELATED"/>
    <property type="match status" value="1"/>
</dbReference>
<evidence type="ECO:0000256" key="5">
    <source>
        <dbReference type="ARBA" id="ARBA00023014"/>
    </source>
</evidence>
<dbReference type="GO" id="GO:0046872">
    <property type="term" value="F:metal ion binding"/>
    <property type="evidence" value="ECO:0007669"/>
    <property type="project" value="UniProtKB-KW"/>
</dbReference>
<dbReference type="EMBL" id="OMOD01000111">
    <property type="protein sequence ID" value="SPF38335.1"/>
    <property type="molecule type" value="Genomic_DNA"/>
</dbReference>
<dbReference type="Proteomes" id="UP000238701">
    <property type="component" value="Unassembled WGS sequence"/>
</dbReference>
<proteinExistence type="predicted"/>
<evidence type="ECO:0000256" key="2">
    <source>
        <dbReference type="ARBA" id="ARBA00022723"/>
    </source>
</evidence>
<evidence type="ECO:0000256" key="3">
    <source>
        <dbReference type="ARBA" id="ARBA00023002"/>
    </source>
</evidence>
<dbReference type="Pfam" id="PF13534">
    <property type="entry name" value="Fer4_17"/>
    <property type="match status" value="1"/>
</dbReference>
<dbReference type="GO" id="GO:0016491">
    <property type="term" value="F:oxidoreductase activity"/>
    <property type="evidence" value="ECO:0007669"/>
    <property type="project" value="UniProtKB-KW"/>
</dbReference>
<keyword evidence="3" id="KW-0560">Oxidoreductase</keyword>
<sequence length="151" mass="16749">MDLAPNQLIRTVQLGQTTTALRSQAIWECVSCQTCSTRCPKEVDCAAVMDALREISLAEGMVATSEQPVVAFQQAFLDNIRRNGRLAELELIAQFKTAVFFRTGRPAFLFKDAGLAPQLGKRKKLHLLPGKARDRKVVERIFAKCSTGPKK</sequence>
<organism evidence="6 7">
    <name type="scientific">Candidatus Sulfotelmatobacter kueseliae</name>
    <dbReference type="NCBI Taxonomy" id="2042962"/>
    <lineage>
        <taxon>Bacteria</taxon>
        <taxon>Pseudomonadati</taxon>
        <taxon>Acidobacteriota</taxon>
        <taxon>Terriglobia</taxon>
        <taxon>Terriglobales</taxon>
        <taxon>Candidatus Korobacteraceae</taxon>
        <taxon>Candidatus Sulfotelmatobacter</taxon>
    </lineage>
</organism>
<dbReference type="PROSITE" id="PS00198">
    <property type="entry name" value="4FE4S_FER_1"/>
    <property type="match status" value="1"/>
</dbReference>
<evidence type="ECO:0000256" key="1">
    <source>
        <dbReference type="ARBA" id="ARBA00022485"/>
    </source>
</evidence>